<feature type="transmembrane region" description="Helical" evidence="6">
    <location>
        <begin position="182"/>
        <end position="207"/>
    </location>
</feature>
<dbReference type="RefSeq" id="WP_159448079.1">
    <property type="nucleotide sequence ID" value="NZ_FWXW01000005.1"/>
</dbReference>
<dbReference type="AlphaFoldDB" id="A0A1W2B7Y1"/>
<proteinExistence type="predicted"/>
<feature type="transmembrane region" description="Helical" evidence="6">
    <location>
        <begin position="147"/>
        <end position="175"/>
    </location>
</feature>
<evidence type="ECO:0000313" key="7">
    <source>
        <dbReference type="EMBL" id="SMC68802.1"/>
    </source>
</evidence>
<dbReference type="GO" id="GO:0009403">
    <property type="term" value="P:toxin biosynthetic process"/>
    <property type="evidence" value="ECO:0007669"/>
    <property type="project" value="InterPro"/>
</dbReference>
<gene>
    <name evidence="7" type="ORF">SAMN02745168_2063</name>
</gene>
<dbReference type="EMBL" id="FWXW01000005">
    <property type="protein sequence ID" value="SMC68802.1"/>
    <property type="molecule type" value="Genomic_DNA"/>
</dbReference>
<dbReference type="PANTHER" id="PTHR37306">
    <property type="entry name" value="COLICIN V PRODUCTION PROTEIN"/>
    <property type="match status" value="1"/>
</dbReference>
<dbReference type="STRING" id="1122930.SAMN02745168_2063"/>
<protein>
    <submittedName>
        <fullName evidence="7">Colicin V production protein</fullName>
    </submittedName>
</protein>
<dbReference type="InterPro" id="IPR003825">
    <property type="entry name" value="Colicin-V_CvpA"/>
</dbReference>
<dbReference type="PANTHER" id="PTHR37306:SF1">
    <property type="entry name" value="COLICIN V PRODUCTION PROTEIN"/>
    <property type="match status" value="1"/>
</dbReference>
<keyword evidence="2 6" id="KW-0812">Transmembrane</keyword>
<sequence>MAVYAYIIIDVVILVILILFAVRGGRRGLVLGLAGLFSILIAFAGAGYIASHYSQAVADRMSPYISEAVEEKLKDSGVSGDTQTSGGGETGNDTQSETQTDKVTEALKKLGLYDGIAKTVSAGISESVSSIGTAISTAVTESLAGTLAYILLFVLSFIVILLLLKLIAHLLNLFFKLPGLNFLNMLGGGILGLIQGILILFLAAWVLRLFGNIIPEDVAQKTVLLKFFLETNLLTLLSGV</sequence>
<evidence type="ECO:0000313" key="8">
    <source>
        <dbReference type="Proteomes" id="UP000192790"/>
    </source>
</evidence>
<accession>A0A1W2B7Y1</accession>
<comment type="subcellular location">
    <subcellularLocation>
        <location evidence="1">Membrane</location>
        <topology evidence="1">Multi-pass membrane protein</topology>
    </subcellularLocation>
</comment>
<feature type="transmembrane region" description="Helical" evidence="6">
    <location>
        <begin position="6"/>
        <end position="22"/>
    </location>
</feature>
<keyword evidence="8" id="KW-1185">Reference proteome</keyword>
<organism evidence="7 8">
    <name type="scientific">Papillibacter cinnamivorans DSM 12816</name>
    <dbReference type="NCBI Taxonomy" id="1122930"/>
    <lineage>
        <taxon>Bacteria</taxon>
        <taxon>Bacillati</taxon>
        <taxon>Bacillota</taxon>
        <taxon>Clostridia</taxon>
        <taxon>Eubacteriales</taxon>
        <taxon>Oscillospiraceae</taxon>
        <taxon>Papillibacter</taxon>
    </lineage>
</organism>
<dbReference type="OrthoDB" id="1851606at2"/>
<name>A0A1W2B7Y1_9FIRM</name>
<feature type="transmembrane region" description="Helical" evidence="6">
    <location>
        <begin position="29"/>
        <end position="50"/>
    </location>
</feature>
<feature type="region of interest" description="Disordered" evidence="5">
    <location>
        <begin position="72"/>
        <end position="99"/>
    </location>
</feature>
<keyword evidence="4 6" id="KW-0472">Membrane</keyword>
<evidence type="ECO:0000256" key="2">
    <source>
        <dbReference type="ARBA" id="ARBA00022692"/>
    </source>
</evidence>
<evidence type="ECO:0000256" key="4">
    <source>
        <dbReference type="ARBA" id="ARBA00023136"/>
    </source>
</evidence>
<evidence type="ECO:0000256" key="6">
    <source>
        <dbReference type="SAM" id="Phobius"/>
    </source>
</evidence>
<evidence type="ECO:0000256" key="5">
    <source>
        <dbReference type="SAM" id="MobiDB-lite"/>
    </source>
</evidence>
<dbReference type="GO" id="GO:0016020">
    <property type="term" value="C:membrane"/>
    <property type="evidence" value="ECO:0007669"/>
    <property type="project" value="UniProtKB-SubCell"/>
</dbReference>
<evidence type="ECO:0000256" key="1">
    <source>
        <dbReference type="ARBA" id="ARBA00004141"/>
    </source>
</evidence>
<evidence type="ECO:0000256" key="3">
    <source>
        <dbReference type="ARBA" id="ARBA00022989"/>
    </source>
</evidence>
<keyword evidence="3 6" id="KW-1133">Transmembrane helix</keyword>
<dbReference type="Proteomes" id="UP000192790">
    <property type="component" value="Unassembled WGS sequence"/>
</dbReference>
<reference evidence="7 8" key="1">
    <citation type="submission" date="2017-04" db="EMBL/GenBank/DDBJ databases">
        <authorList>
            <person name="Afonso C.L."/>
            <person name="Miller P.J."/>
            <person name="Scott M.A."/>
            <person name="Spackman E."/>
            <person name="Goraichik I."/>
            <person name="Dimitrov K.M."/>
            <person name="Suarez D.L."/>
            <person name="Swayne D.E."/>
        </authorList>
    </citation>
    <scope>NUCLEOTIDE SEQUENCE [LARGE SCALE GENOMIC DNA]</scope>
    <source>
        <strain evidence="7 8">DSM 12816</strain>
    </source>
</reference>
<dbReference type="Pfam" id="PF02674">
    <property type="entry name" value="Colicin_V"/>
    <property type="match status" value="2"/>
</dbReference>